<dbReference type="PRINTS" id="PR00032">
    <property type="entry name" value="HTHARAC"/>
</dbReference>
<dbReference type="SUPFAM" id="SSF46689">
    <property type="entry name" value="Homeodomain-like"/>
    <property type="match status" value="1"/>
</dbReference>
<keyword evidence="2" id="KW-0238">DNA-binding</keyword>
<feature type="domain" description="HTH araC/xylS-type" evidence="4">
    <location>
        <begin position="210"/>
        <end position="311"/>
    </location>
</feature>
<protein>
    <submittedName>
        <fullName evidence="5">AraC family transcriptional regulator</fullName>
    </submittedName>
</protein>
<name>A0A6G6Y777_9SPHN</name>
<dbReference type="EMBL" id="CP049109">
    <property type="protein sequence ID" value="QIG80775.1"/>
    <property type="molecule type" value="Genomic_DNA"/>
</dbReference>
<evidence type="ECO:0000313" key="5">
    <source>
        <dbReference type="EMBL" id="QIG80775.1"/>
    </source>
</evidence>
<evidence type="ECO:0000259" key="4">
    <source>
        <dbReference type="PROSITE" id="PS01124"/>
    </source>
</evidence>
<dbReference type="Gene3D" id="1.10.10.60">
    <property type="entry name" value="Homeodomain-like"/>
    <property type="match status" value="2"/>
</dbReference>
<accession>A0A6G6Y777</accession>
<dbReference type="GO" id="GO:0003700">
    <property type="term" value="F:DNA-binding transcription factor activity"/>
    <property type="evidence" value="ECO:0007669"/>
    <property type="project" value="InterPro"/>
</dbReference>
<organism evidence="5 6">
    <name type="scientific">Stakelama tenebrarum</name>
    <dbReference type="NCBI Taxonomy" id="2711215"/>
    <lineage>
        <taxon>Bacteria</taxon>
        <taxon>Pseudomonadati</taxon>
        <taxon>Pseudomonadota</taxon>
        <taxon>Alphaproteobacteria</taxon>
        <taxon>Sphingomonadales</taxon>
        <taxon>Sphingomonadaceae</taxon>
        <taxon>Stakelama</taxon>
    </lineage>
</organism>
<sequence length="327" mass="37182">MTNANYESRRFEFRGENNTEYYDGDLELLSTRDVDIRIEKSLAGEYGIYKETSRVGLAFRRSWSHIRNDKTNLTVFWFLRRGQITISQPGGRYVVNPDECAVTRSDKALYMELTPDADGVMEVMHVVVPSHKLYAVLGDNVELGRPFPTSTGDLFLAERVFSLLFEQDDQVDPATAEQLVDTLLADVGRTIAGLSDNGTRRCSIADRRVADITRYINQHFANPDLNAKMVADSCGISLRYLCHVLKKSDLSFSHLVWERRMTTAHDWLKDAKMQHHSISEIAYLVGFKSSAHFSRMFKMRYGVAPREFRNSELEAASGTAEIDDTVN</sequence>
<dbReference type="PANTHER" id="PTHR43280:SF31">
    <property type="entry name" value="TRANSCRIPTIONAL REGULATORY PROTEIN"/>
    <property type="match status" value="1"/>
</dbReference>
<keyword evidence="1" id="KW-0805">Transcription regulation</keyword>
<evidence type="ECO:0000256" key="3">
    <source>
        <dbReference type="ARBA" id="ARBA00023163"/>
    </source>
</evidence>
<dbReference type="PANTHER" id="PTHR43280">
    <property type="entry name" value="ARAC-FAMILY TRANSCRIPTIONAL REGULATOR"/>
    <property type="match status" value="1"/>
</dbReference>
<dbReference type="Pfam" id="PF12833">
    <property type="entry name" value="HTH_18"/>
    <property type="match status" value="1"/>
</dbReference>
<dbReference type="PROSITE" id="PS00041">
    <property type="entry name" value="HTH_ARAC_FAMILY_1"/>
    <property type="match status" value="1"/>
</dbReference>
<keyword evidence="6" id="KW-1185">Reference proteome</keyword>
<evidence type="ECO:0000313" key="6">
    <source>
        <dbReference type="Proteomes" id="UP000501568"/>
    </source>
</evidence>
<dbReference type="InterPro" id="IPR020449">
    <property type="entry name" value="Tscrpt_reg_AraC-type_HTH"/>
</dbReference>
<gene>
    <name evidence="5" type="ORF">G5C33_13920</name>
</gene>
<dbReference type="KEGG" id="spzr:G5C33_13920"/>
<dbReference type="InterPro" id="IPR018062">
    <property type="entry name" value="HTH_AraC-typ_CS"/>
</dbReference>
<dbReference type="PROSITE" id="PS01124">
    <property type="entry name" value="HTH_ARAC_FAMILY_2"/>
    <property type="match status" value="1"/>
</dbReference>
<keyword evidence="3" id="KW-0804">Transcription</keyword>
<evidence type="ECO:0000256" key="2">
    <source>
        <dbReference type="ARBA" id="ARBA00023125"/>
    </source>
</evidence>
<proteinExistence type="predicted"/>
<dbReference type="GO" id="GO:0043565">
    <property type="term" value="F:sequence-specific DNA binding"/>
    <property type="evidence" value="ECO:0007669"/>
    <property type="project" value="InterPro"/>
</dbReference>
<dbReference type="AlphaFoldDB" id="A0A6G6Y777"/>
<evidence type="ECO:0000256" key="1">
    <source>
        <dbReference type="ARBA" id="ARBA00023015"/>
    </source>
</evidence>
<dbReference type="SMART" id="SM00342">
    <property type="entry name" value="HTH_ARAC"/>
    <property type="match status" value="1"/>
</dbReference>
<dbReference type="InterPro" id="IPR018060">
    <property type="entry name" value="HTH_AraC"/>
</dbReference>
<dbReference type="RefSeq" id="WP_165327783.1">
    <property type="nucleotide sequence ID" value="NZ_CP049109.1"/>
</dbReference>
<dbReference type="InterPro" id="IPR009057">
    <property type="entry name" value="Homeodomain-like_sf"/>
</dbReference>
<dbReference type="Proteomes" id="UP000501568">
    <property type="component" value="Chromosome"/>
</dbReference>
<reference evidence="5 6" key="1">
    <citation type="submission" date="2020-02" db="EMBL/GenBank/DDBJ databases">
        <authorList>
            <person name="Zheng R.K."/>
            <person name="Sun C.M."/>
        </authorList>
    </citation>
    <scope>NUCLEOTIDE SEQUENCE [LARGE SCALE GENOMIC DNA]</scope>
    <source>
        <strain evidence="6">zrk23</strain>
    </source>
</reference>